<dbReference type="Pfam" id="PF01820">
    <property type="entry name" value="Dala_Dala_lig_N"/>
    <property type="match status" value="1"/>
</dbReference>
<keyword evidence="12" id="KW-0963">Cytoplasm</keyword>
<dbReference type="Proteomes" id="UP000217215">
    <property type="component" value="Chromosome"/>
</dbReference>
<feature type="binding site" evidence="14">
    <location>
        <begin position="213"/>
        <end position="220"/>
    </location>
    <ligand>
        <name>ATP</name>
        <dbReference type="ChEBI" id="CHEBI:30616"/>
    </ligand>
</feature>
<dbReference type="GO" id="GO:0005829">
    <property type="term" value="C:cytosol"/>
    <property type="evidence" value="ECO:0007669"/>
    <property type="project" value="TreeGrafter"/>
</dbReference>
<dbReference type="GO" id="GO:0005524">
    <property type="term" value="F:ATP binding"/>
    <property type="evidence" value="ECO:0007669"/>
    <property type="project" value="UniProtKB-UniRule"/>
</dbReference>
<dbReference type="KEGG" id="psuf:A1sIA56_04265"/>
<dbReference type="GO" id="GO:0009252">
    <property type="term" value="P:peptidoglycan biosynthetic process"/>
    <property type="evidence" value="ECO:0007669"/>
    <property type="project" value="UniProtKB-UniRule"/>
</dbReference>
<evidence type="ECO:0000256" key="14">
    <source>
        <dbReference type="PIRSR" id="PIRSR039102-2"/>
    </source>
</evidence>
<dbReference type="EMBL" id="CP016773">
    <property type="protein sequence ID" value="ASY16115.1"/>
    <property type="molecule type" value="Genomic_DNA"/>
</dbReference>
<dbReference type="RefSeq" id="WP_095673707.1">
    <property type="nucleotide sequence ID" value="NZ_CP016773.1"/>
</dbReference>
<dbReference type="UniPathway" id="UPA00219"/>
<evidence type="ECO:0000256" key="16">
    <source>
        <dbReference type="PROSITE-ProRule" id="PRU00409"/>
    </source>
</evidence>
<evidence type="ECO:0000256" key="2">
    <source>
        <dbReference type="ARBA" id="ARBA00010871"/>
    </source>
</evidence>
<dbReference type="AlphaFoldDB" id="A0A249KHD3"/>
<dbReference type="OrthoDB" id="9813261at2"/>
<comment type="function">
    <text evidence="12">Cell wall formation.</text>
</comment>
<evidence type="ECO:0000259" key="17">
    <source>
        <dbReference type="PROSITE" id="PS50975"/>
    </source>
</evidence>
<proteinExistence type="inferred from homology"/>
<dbReference type="NCBIfam" id="TIGR01205">
    <property type="entry name" value="D_ala_D_alaTIGR"/>
    <property type="match status" value="1"/>
</dbReference>
<gene>
    <name evidence="12" type="primary">ddl</name>
    <name evidence="18" type="ORF">A1sIA56_04265</name>
</gene>
<evidence type="ECO:0000256" key="6">
    <source>
        <dbReference type="ARBA" id="ARBA00022840"/>
    </source>
</evidence>
<evidence type="ECO:0000256" key="5">
    <source>
        <dbReference type="ARBA" id="ARBA00022741"/>
    </source>
</evidence>
<keyword evidence="11 12" id="KW-0961">Cell wall biogenesis/degradation</keyword>
<dbReference type="EC" id="6.3.2.4" evidence="12"/>
<keyword evidence="10 15" id="KW-0464">Manganese</keyword>
<evidence type="ECO:0000256" key="11">
    <source>
        <dbReference type="ARBA" id="ARBA00023316"/>
    </source>
</evidence>
<evidence type="ECO:0000256" key="15">
    <source>
        <dbReference type="PIRSR" id="PIRSR039102-3"/>
    </source>
</evidence>
<evidence type="ECO:0000256" key="13">
    <source>
        <dbReference type="PIRSR" id="PIRSR039102-1"/>
    </source>
</evidence>
<evidence type="ECO:0000313" key="18">
    <source>
        <dbReference type="EMBL" id="ASY16115.1"/>
    </source>
</evidence>
<dbReference type="GO" id="GO:0008716">
    <property type="term" value="F:D-alanine-D-alanine ligase activity"/>
    <property type="evidence" value="ECO:0007669"/>
    <property type="project" value="UniProtKB-UniRule"/>
</dbReference>
<dbReference type="InterPro" id="IPR000291">
    <property type="entry name" value="D-Ala_lig_Van_CS"/>
</dbReference>
<dbReference type="SUPFAM" id="SSF56059">
    <property type="entry name" value="Glutathione synthetase ATP-binding domain-like"/>
    <property type="match status" value="1"/>
</dbReference>
<keyword evidence="6 16" id="KW-0067">ATP-binding</keyword>
<feature type="active site" evidence="13">
    <location>
        <position position="14"/>
    </location>
</feature>
<dbReference type="Gene3D" id="3.40.50.20">
    <property type="match status" value="1"/>
</dbReference>
<name>A0A249KHD3_9ACTN</name>
<organism evidence="18 19">
    <name type="scientific">Candidatus Planktophila sulfonica</name>
    <dbReference type="NCBI Taxonomy" id="1884904"/>
    <lineage>
        <taxon>Bacteria</taxon>
        <taxon>Bacillati</taxon>
        <taxon>Actinomycetota</taxon>
        <taxon>Actinomycetes</taxon>
        <taxon>Candidatus Nanopelagicales</taxon>
        <taxon>Candidatus Nanopelagicaceae</taxon>
        <taxon>Candidatus Planktophila</taxon>
    </lineage>
</organism>
<comment type="catalytic activity">
    <reaction evidence="12">
        <text>2 D-alanine + ATP = D-alanyl-D-alanine + ADP + phosphate + H(+)</text>
        <dbReference type="Rhea" id="RHEA:11224"/>
        <dbReference type="ChEBI" id="CHEBI:15378"/>
        <dbReference type="ChEBI" id="CHEBI:30616"/>
        <dbReference type="ChEBI" id="CHEBI:43474"/>
        <dbReference type="ChEBI" id="CHEBI:57416"/>
        <dbReference type="ChEBI" id="CHEBI:57822"/>
        <dbReference type="ChEBI" id="CHEBI:456216"/>
        <dbReference type="EC" id="6.3.2.4"/>
    </reaction>
</comment>
<keyword evidence="7 15" id="KW-0460">Magnesium</keyword>
<evidence type="ECO:0000256" key="8">
    <source>
        <dbReference type="ARBA" id="ARBA00022960"/>
    </source>
</evidence>
<evidence type="ECO:0000256" key="3">
    <source>
        <dbReference type="ARBA" id="ARBA00022598"/>
    </source>
</evidence>
<dbReference type="NCBIfam" id="NF002528">
    <property type="entry name" value="PRK01966.1-4"/>
    <property type="match status" value="1"/>
</dbReference>
<evidence type="ECO:0000256" key="12">
    <source>
        <dbReference type="HAMAP-Rule" id="MF_00047"/>
    </source>
</evidence>
<dbReference type="Gene3D" id="3.30.470.20">
    <property type="entry name" value="ATP-grasp fold, B domain"/>
    <property type="match status" value="1"/>
</dbReference>
<dbReference type="GO" id="GO:0008360">
    <property type="term" value="P:regulation of cell shape"/>
    <property type="evidence" value="ECO:0007669"/>
    <property type="project" value="UniProtKB-KW"/>
</dbReference>
<feature type="binding site" evidence="15">
    <location>
        <position position="309"/>
    </location>
    <ligand>
        <name>Mg(2+)</name>
        <dbReference type="ChEBI" id="CHEBI:18420"/>
        <label>2</label>
    </ligand>
</feature>
<dbReference type="PROSITE" id="PS00843">
    <property type="entry name" value="DALA_DALA_LIGASE_1"/>
    <property type="match status" value="1"/>
</dbReference>
<evidence type="ECO:0000256" key="7">
    <source>
        <dbReference type="ARBA" id="ARBA00022842"/>
    </source>
</evidence>
<reference evidence="18 19" key="1">
    <citation type="submission" date="2016-07" db="EMBL/GenBank/DDBJ databases">
        <title>High microdiversification within the ubiquitous acI lineage of Actinobacteria.</title>
        <authorList>
            <person name="Neuenschwander S.M."/>
            <person name="Salcher M."/>
            <person name="Ghai R."/>
            <person name="Pernthaler J."/>
        </authorList>
    </citation>
    <scope>NUCLEOTIDE SEQUENCE [LARGE SCALE GENOMIC DNA]</scope>
    <source>
        <strain evidence="18">MMS-IA-56</strain>
    </source>
</reference>
<keyword evidence="8 12" id="KW-0133">Cell shape</keyword>
<dbReference type="FunFam" id="3.30.470.20:FF:000008">
    <property type="entry name" value="D-alanine--D-alanine ligase"/>
    <property type="match status" value="1"/>
</dbReference>
<dbReference type="PROSITE" id="PS50975">
    <property type="entry name" value="ATP_GRASP"/>
    <property type="match status" value="1"/>
</dbReference>
<feature type="active site" evidence="13">
    <location>
        <position position="183"/>
    </location>
</feature>
<feature type="binding site" evidence="15">
    <location>
        <position position="309"/>
    </location>
    <ligand>
        <name>Mg(2+)</name>
        <dbReference type="ChEBI" id="CHEBI:18420"/>
        <label>1</label>
    </ligand>
</feature>
<evidence type="ECO:0000256" key="4">
    <source>
        <dbReference type="ARBA" id="ARBA00022723"/>
    </source>
</evidence>
<accession>A0A249KHD3</accession>
<feature type="domain" description="ATP-grasp" evidence="17">
    <location>
        <begin position="135"/>
        <end position="342"/>
    </location>
</feature>
<evidence type="ECO:0000256" key="9">
    <source>
        <dbReference type="ARBA" id="ARBA00022984"/>
    </source>
</evidence>
<dbReference type="InterPro" id="IPR011761">
    <property type="entry name" value="ATP-grasp"/>
</dbReference>
<sequence length="347" mass="37092">MMRVAILCGGPGSEHEISCLSAGGVLSAIDRSAYEPILIGITREGKWIALPIDYPLAINNKNLPAVSGNFPEVLRGTNGLSVDGEDLAIDVIFSVLHGTYGEDGQLQSDLDQLGIPYVGSGAVASELAMDKSDAKLLFEKAGIAIALGVTVAEAEWKRDPSAVTKSISNLGMPLFVKASRGGSSRGTVKVKEIGAFTSAMEEALSFDSKVLIESGIDGAEVECAVLEIDGNPQASIPGKVWIDPQYEFYDYQAKYLDGATRIDIPAPFSNEIIEKIRSYALIAFKAIGAKGLARVDFFVTHSGEIIINEINTMPGFTRTSAYPKMWQATGIEYSEVITHLLKSALPN</sequence>
<evidence type="ECO:0000256" key="1">
    <source>
        <dbReference type="ARBA" id="ARBA00001936"/>
    </source>
</evidence>
<dbReference type="GO" id="GO:0071555">
    <property type="term" value="P:cell wall organization"/>
    <property type="evidence" value="ECO:0007669"/>
    <property type="project" value="UniProtKB-KW"/>
</dbReference>
<dbReference type="Pfam" id="PF07478">
    <property type="entry name" value="Dala_Dala_lig_C"/>
    <property type="match status" value="1"/>
</dbReference>
<dbReference type="PANTHER" id="PTHR23132:SF25">
    <property type="entry name" value="D-ALANINE--D-ALANINE LIGASE A"/>
    <property type="match status" value="1"/>
</dbReference>
<comment type="subcellular location">
    <subcellularLocation>
        <location evidence="12">Cytoplasm</location>
    </subcellularLocation>
</comment>
<dbReference type="PROSITE" id="PS00844">
    <property type="entry name" value="DALA_DALA_LIGASE_2"/>
    <property type="match status" value="1"/>
</dbReference>
<feature type="binding site" evidence="14">
    <location>
        <begin position="308"/>
        <end position="309"/>
    </location>
    <ligand>
        <name>ATP</name>
        <dbReference type="ChEBI" id="CHEBI:30616"/>
    </ligand>
</feature>
<feature type="binding site" evidence="15">
    <location>
        <position position="311"/>
    </location>
    <ligand>
        <name>Mg(2+)</name>
        <dbReference type="ChEBI" id="CHEBI:18420"/>
        <label>2</label>
    </ligand>
</feature>
<keyword evidence="4 15" id="KW-0479">Metal-binding</keyword>
<dbReference type="Gene3D" id="3.30.1490.20">
    <property type="entry name" value="ATP-grasp fold, A domain"/>
    <property type="match status" value="1"/>
</dbReference>
<feature type="active site" evidence="13">
    <location>
        <position position="320"/>
    </location>
</feature>
<dbReference type="InterPro" id="IPR011127">
    <property type="entry name" value="Dala_Dala_lig_N"/>
</dbReference>
<dbReference type="InterPro" id="IPR005905">
    <property type="entry name" value="D_ala_D_ala"/>
</dbReference>
<dbReference type="PANTHER" id="PTHR23132">
    <property type="entry name" value="D-ALANINE--D-ALANINE LIGASE"/>
    <property type="match status" value="1"/>
</dbReference>
<dbReference type="InterPro" id="IPR011095">
    <property type="entry name" value="Dala_Dala_lig_C"/>
</dbReference>
<keyword evidence="5 14" id="KW-0547">Nucleotide-binding</keyword>
<feature type="binding site" evidence="14">
    <location>
        <begin position="175"/>
        <end position="177"/>
    </location>
    <ligand>
        <name>ATP</name>
        <dbReference type="ChEBI" id="CHEBI:30616"/>
    </ligand>
</feature>
<comment type="similarity">
    <text evidence="2 12">Belongs to the D-alanine--D-alanine ligase family.</text>
</comment>
<dbReference type="InterPro" id="IPR013815">
    <property type="entry name" value="ATP_grasp_subdomain_1"/>
</dbReference>
<protein>
    <recommendedName>
        <fullName evidence="12">D-alanine--D-alanine ligase</fullName>
        <ecNumber evidence="12">6.3.2.4</ecNumber>
    </recommendedName>
    <alternativeName>
        <fullName evidence="12">D-Ala-D-Ala ligase</fullName>
    </alternativeName>
    <alternativeName>
        <fullName evidence="12">D-alanylalanine synthetase</fullName>
    </alternativeName>
</protein>
<dbReference type="PIRSF" id="PIRSF039102">
    <property type="entry name" value="Ddl/VanB"/>
    <property type="match status" value="1"/>
</dbReference>
<comment type="cofactor">
    <cofactor evidence="15">
        <name>Mg(2+)</name>
        <dbReference type="ChEBI" id="CHEBI:18420"/>
    </cofactor>
    <cofactor evidence="15">
        <name>Mn(2+)</name>
        <dbReference type="ChEBI" id="CHEBI:29035"/>
    </cofactor>
    <text evidence="15">Binds 2 magnesium or manganese ions per subunit.</text>
</comment>
<comment type="pathway">
    <text evidence="12">Cell wall biogenesis; peptidoglycan biosynthesis.</text>
</comment>
<comment type="cofactor">
    <cofactor evidence="1">
        <name>Mn(2+)</name>
        <dbReference type="ChEBI" id="CHEBI:29035"/>
    </cofactor>
</comment>
<keyword evidence="9 12" id="KW-0573">Peptidoglycan synthesis</keyword>
<feature type="binding site" evidence="15">
    <location>
        <position position="296"/>
    </location>
    <ligand>
        <name>Mg(2+)</name>
        <dbReference type="ChEBI" id="CHEBI:18420"/>
        <label>1</label>
    </ligand>
</feature>
<dbReference type="SUPFAM" id="SSF52440">
    <property type="entry name" value="PreATP-grasp domain"/>
    <property type="match status" value="1"/>
</dbReference>
<evidence type="ECO:0000256" key="10">
    <source>
        <dbReference type="ARBA" id="ARBA00023211"/>
    </source>
</evidence>
<evidence type="ECO:0000313" key="19">
    <source>
        <dbReference type="Proteomes" id="UP000217215"/>
    </source>
</evidence>
<feature type="binding site" evidence="14">
    <location>
        <begin position="183"/>
        <end position="184"/>
    </location>
    <ligand>
        <name>ATP</name>
        <dbReference type="ChEBI" id="CHEBI:30616"/>
    </ligand>
</feature>
<dbReference type="HAMAP" id="MF_00047">
    <property type="entry name" value="Dala_Dala_lig"/>
    <property type="match status" value="1"/>
</dbReference>
<dbReference type="GO" id="GO:0046872">
    <property type="term" value="F:metal ion binding"/>
    <property type="evidence" value="ECO:0007669"/>
    <property type="project" value="UniProtKB-KW"/>
</dbReference>
<keyword evidence="19" id="KW-1185">Reference proteome</keyword>
<dbReference type="InterPro" id="IPR016185">
    <property type="entry name" value="PreATP-grasp_dom_sf"/>
</dbReference>
<keyword evidence="3 12" id="KW-0436">Ligase</keyword>
<feature type="binding site" evidence="14">
    <location>
        <position position="131"/>
    </location>
    <ligand>
        <name>ATP</name>
        <dbReference type="ChEBI" id="CHEBI:30616"/>
    </ligand>
</feature>